<comment type="caution">
    <text evidence="3">The sequence shown here is derived from an EMBL/GenBank/DDBJ whole genome shotgun (WGS) entry which is preliminary data.</text>
</comment>
<protein>
    <submittedName>
        <fullName evidence="3">4'-phosphopantetheinyl transferase superfamily protein</fullName>
    </submittedName>
</protein>
<dbReference type="GO" id="GO:0008897">
    <property type="term" value="F:holo-[acyl-carrier-protein] synthase activity"/>
    <property type="evidence" value="ECO:0007669"/>
    <property type="project" value="InterPro"/>
</dbReference>
<dbReference type="EMBL" id="WRXO01000001">
    <property type="protein sequence ID" value="MVT40362.1"/>
    <property type="molecule type" value="Genomic_DNA"/>
</dbReference>
<organism evidence="3 4">
    <name type="scientific">Chitinophaga oryziterrae</name>
    <dbReference type="NCBI Taxonomy" id="1031224"/>
    <lineage>
        <taxon>Bacteria</taxon>
        <taxon>Pseudomonadati</taxon>
        <taxon>Bacteroidota</taxon>
        <taxon>Chitinophagia</taxon>
        <taxon>Chitinophagales</taxon>
        <taxon>Chitinophagaceae</taxon>
        <taxon>Chitinophaga</taxon>
    </lineage>
</organism>
<evidence type="ECO:0000256" key="1">
    <source>
        <dbReference type="ARBA" id="ARBA00022679"/>
    </source>
</evidence>
<accession>A0A6N8J8B1</accession>
<keyword evidence="4" id="KW-1185">Reference proteome</keyword>
<evidence type="ECO:0000313" key="4">
    <source>
        <dbReference type="Proteomes" id="UP000468388"/>
    </source>
</evidence>
<sequence>MIGNDIIDLDLAARESHWRRPGYLDKIFTAGEQSMIANAENSTLMVWQLWSRKEAVYKIINRLSHIRTYAPLKYQCSKENFVIYEGRLYPFKSYQINDCIHTIAVERSELFDALEVYTGQREDWNISKDEYGIPFLEGKPVSVSHHGRYAAMIVYNDNNPGNSLIL</sequence>
<name>A0A6N8J8B1_9BACT</name>
<dbReference type="GO" id="GO:0000287">
    <property type="term" value="F:magnesium ion binding"/>
    <property type="evidence" value="ECO:0007669"/>
    <property type="project" value="InterPro"/>
</dbReference>
<reference evidence="3 4" key="1">
    <citation type="submission" date="2019-12" db="EMBL/GenBank/DDBJ databases">
        <title>The draft genomic sequence of strain Chitinophaga oryziterrae JCM 16595.</title>
        <authorList>
            <person name="Zhang X."/>
        </authorList>
    </citation>
    <scope>NUCLEOTIDE SEQUENCE [LARGE SCALE GENOMIC DNA]</scope>
    <source>
        <strain evidence="3 4">JCM 16595</strain>
    </source>
</reference>
<dbReference type="InterPro" id="IPR037143">
    <property type="entry name" value="4-PPantetheinyl_Trfase_dom_sf"/>
</dbReference>
<dbReference type="Proteomes" id="UP000468388">
    <property type="component" value="Unassembled WGS sequence"/>
</dbReference>
<dbReference type="SUPFAM" id="SSF56214">
    <property type="entry name" value="4'-phosphopantetheinyl transferase"/>
    <property type="match status" value="1"/>
</dbReference>
<dbReference type="Gene3D" id="3.90.470.20">
    <property type="entry name" value="4'-phosphopantetheinyl transferase domain"/>
    <property type="match status" value="1"/>
</dbReference>
<feature type="domain" description="4'-phosphopantetheinyl transferase" evidence="2">
    <location>
        <begin position="2"/>
        <end position="61"/>
    </location>
</feature>
<dbReference type="InterPro" id="IPR008278">
    <property type="entry name" value="4-PPantetheinyl_Trfase_dom"/>
</dbReference>
<evidence type="ECO:0000259" key="2">
    <source>
        <dbReference type="Pfam" id="PF01648"/>
    </source>
</evidence>
<dbReference type="AlphaFoldDB" id="A0A6N8J8B1"/>
<evidence type="ECO:0000313" key="3">
    <source>
        <dbReference type="EMBL" id="MVT40362.1"/>
    </source>
</evidence>
<proteinExistence type="predicted"/>
<gene>
    <name evidence="3" type="ORF">GO495_07195</name>
</gene>
<keyword evidence="1 3" id="KW-0808">Transferase</keyword>
<dbReference type="Pfam" id="PF01648">
    <property type="entry name" value="ACPS"/>
    <property type="match status" value="1"/>
</dbReference>